<keyword evidence="4" id="KW-1185">Reference proteome</keyword>
<dbReference type="InParanoid" id="A0A4R2PK88"/>
<protein>
    <submittedName>
        <fullName evidence="3">NAD(P)-dependent dehydrogenase (Short-subunit alcohol dehydrogenase family)</fullName>
    </submittedName>
</protein>
<evidence type="ECO:0000256" key="1">
    <source>
        <dbReference type="ARBA" id="ARBA00006484"/>
    </source>
</evidence>
<keyword evidence="2" id="KW-0560">Oxidoreductase</keyword>
<dbReference type="InterPro" id="IPR036291">
    <property type="entry name" value="NAD(P)-bd_dom_sf"/>
</dbReference>
<organism evidence="3 4">
    <name type="scientific">Rhodothalassium salexigens DSM 2132</name>
    <dbReference type="NCBI Taxonomy" id="1188247"/>
    <lineage>
        <taxon>Bacteria</taxon>
        <taxon>Pseudomonadati</taxon>
        <taxon>Pseudomonadota</taxon>
        <taxon>Alphaproteobacteria</taxon>
        <taxon>Rhodothalassiales</taxon>
        <taxon>Rhodothalassiaceae</taxon>
        <taxon>Rhodothalassium</taxon>
    </lineage>
</organism>
<dbReference type="PANTHER" id="PTHR24321">
    <property type="entry name" value="DEHYDROGENASES, SHORT CHAIN"/>
    <property type="match status" value="1"/>
</dbReference>
<dbReference type="SUPFAM" id="SSF51735">
    <property type="entry name" value="NAD(P)-binding Rossmann-fold domains"/>
    <property type="match status" value="1"/>
</dbReference>
<evidence type="ECO:0000256" key="2">
    <source>
        <dbReference type="ARBA" id="ARBA00023002"/>
    </source>
</evidence>
<dbReference type="RefSeq" id="WP_132708361.1">
    <property type="nucleotide sequence ID" value="NZ_JACIGF010000005.1"/>
</dbReference>
<dbReference type="Pfam" id="PF13561">
    <property type="entry name" value="adh_short_C2"/>
    <property type="match status" value="1"/>
</dbReference>
<dbReference type="Gene3D" id="3.40.50.720">
    <property type="entry name" value="NAD(P)-binding Rossmann-like Domain"/>
    <property type="match status" value="1"/>
</dbReference>
<reference evidence="3 4" key="1">
    <citation type="submission" date="2019-03" db="EMBL/GenBank/DDBJ databases">
        <title>Genomic Encyclopedia of Type Strains, Phase IV (KMG-IV): sequencing the most valuable type-strain genomes for metagenomic binning, comparative biology and taxonomic classification.</title>
        <authorList>
            <person name="Goeker M."/>
        </authorList>
    </citation>
    <scope>NUCLEOTIDE SEQUENCE [LARGE SCALE GENOMIC DNA]</scope>
    <source>
        <strain evidence="3 4">DSM 2132</strain>
    </source>
</reference>
<dbReference type="FunFam" id="3.40.50.720:FF:000084">
    <property type="entry name" value="Short-chain dehydrogenase reductase"/>
    <property type="match status" value="1"/>
</dbReference>
<dbReference type="AlphaFoldDB" id="A0A4R2PK88"/>
<dbReference type="NCBIfam" id="NF005559">
    <property type="entry name" value="PRK07231.1"/>
    <property type="match status" value="1"/>
</dbReference>
<dbReference type="OrthoDB" id="5457012at2"/>
<name>A0A4R2PK88_RHOSA</name>
<comment type="caution">
    <text evidence="3">The sequence shown here is derived from an EMBL/GenBank/DDBJ whole genome shotgun (WGS) entry which is preliminary data.</text>
</comment>
<proteinExistence type="inferred from homology"/>
<dbReference type="PRINTS" id="PR00081">
    <property type="entry name" value="GDHRDH"/>
</dbReference>
<dbReference type="Proteomes" id="UP000295399">
    <property type="component" value="Unassembled WGS sequence"/>
</dbReference>
<dbReference type="PRINTS" id="PR00080">
    <property type="entry name" value="SDRFAMILY"/>
</dbReference>
<dbReference type="InterPro" id="IPR002347">
    <property type="entry name" value="SDR_fam"/>
</dbReference>
<evidence type="ECO:0000313" key="4">
    <source>
        <dbReference type="Proteomes" id="UP000295399"/>
    </source>
</evidence>
<evidence type="ECO:0000313" key="3">
    <source>
        <dbReference type="EMBL" id="TCP34425.1"/>
    </source>
</evidence>
<dbReference type="EMBL" id="SLXO01000005">
    <property type="protein sequence ID" value="TCP34425.1"/>
    <property type="molecule type" value="Genomic_DNA"/>
</dbReference>
<sequence>MTRLAGKVALVTGAVRGIGRAICERFLDNGATVFLADIDAEEGGALAEHLGARATFLHLNVCDEDQWQAVIAQVERLAGKLDILVNNAGITGLAEHSGPQDPENTTLEEWCHVHRINLDGLFLGCKHAIRSMKKTGGGSIVNMSSRSGLVGIPAAVAYASSKAAILNHTRSVALYCAGQNYNIRCNAVAPAAIMTPIWDAMLGRDGNRDARVAQIERGIPLGHMGTPEDVAGAVLYLASDEAAYMTGTELHVDGGILAGAAAAPQGSVE</sequence>
<accession>A0A4R2PK88</accession>
<dbReference type="PANTHER" id="PTHR24321:SF15">
    <property type="entry name" value="OXIDOREDUCTASE UCPA"/>
    <property type="match status" value="1"/>
</dbReference>
<dbReference type="GO" id="GO:0016491">
    <property type="term" value="F:oxidoreductase activity"/>
    <property type="evidence" value="ECO:0007669"/>
    <property type="project" value="UniProtKB-KW"/>
</dbReference>
<comment type="similarity">
    <text evidence="1">Belongs to the short-chain dehydrogenases/reductases (SDR) family.</text>
</comment>
<gene>
    <name evidence="3" type="ORF">EV659_10550</name>
</gene>